<accession>V4RSS2</accession>
<dbReference type="InterPro" id="IPR036388">
    <property type="entry name" value="WH-like_DNA-bd_sf"/>
</dbReference>
<proteinExistence type="predicted"/>
<dbReference type="InterPro" id="IPR036390">
    <property type="entry name" value="WH_DNA-bd_sf"/>
</dbReference>
<dbReference type="AlphaFoldDB" id="V4RSS2"/>
<dbReference type="PANTHER" id="PTHR38600:SF1">
    <property type="entry name" value="TRANSCRIPTIONAL REGULATORY PROTEIN"/>
    <property type="match status" value="1"/>
</dbReference>
<comment type="caution">
    <text evidence="2">The sequence shown here is derived from an EMBL/GenBank/DDBJ whole genome shotgun (WGS) entry which is preliminary data.</text>
</comment>
<dbReference type="Proteomes" id="UP000017837">
    <property type="component" value="Unassembled WGS sequence"/>
</dbReference>
<dbReference type="SUPFAM" id="SSF46785">
    <property type="entry name" value="Winged helix' DNA-binding domain"/>
    <property type="match status" value="1"/>
</dbReference>
<feature type="domain" description="HTH arsR-type" evidence="1">
    <location>
        <begin position="1"/>
        <end position="94"/>
    </location>
</feature>
<dbReference type="PROSITE" id="PS50987">
    <property type="entry name" value="HTH_ARSR_2"/>
    <property type="match status" value="1"/>
</dbReference>
<dbReference type="CDD" id="cd00090">
    <property type="entry name" value="HTH_ARSR"/>
    <property type="match status" value="1"/>
</dbReference>
<protein>
    <recommendedName>
        <fullName evidence="1">HTH arsR-type domain-containing protein</fullName>
    </recommendedName>
</protein>
<name>V4RSS2_9CAUL</name>
<organism evidence="2 3">
    <name type="scientific">Asticcacaulis benevestitus DSM 16100 = ATCC BAA-896</name>
    <dbReference type="NCBI Taxonomy" id="1121022"/>
    <lineage>
        <taxon>Bacteria</taxon>
        <taxon>Pseudomonadati</taxon>
        <taxon>Pseudomonadota</taxon>
        <taxon>Alphaproteobacteria</taxon>
        <taxon>Caulobacterales</taxon>
        <taxon>Caulobacteraceae</taxon>
        <taxon>Asticcacaulis</taxon>
    </lineage>
</organism>
<dbReference type="GO" id="GO:0003700">
    <property type="term" value="F:DNA-binding transcription factor activity"/>
    <property type="evidence" value="ECO:0007669"/>
    <property type="project" value="InterPro"/>
</dbReference>
<keyword evidence="3" id="KW-1185">Reference proteome</keyword>
<dbReference type="InterPro" id="IPR001845">
    <property type="entry name" value="HTH_ArsR_DNA-bd_dom"/>
</dbReference>
<dbReference type="Gene3D" id="1.10.10.10">
    <property type="entry name" value="Winged helix-like DNA-binding domain superfamily/Winged helix DNA-binding domain"/>
    <property type="match status" value="1"/>
</dbReference>
<dbReference type="PRINTS" id="PR00778">
    <property type="entry name" value="HTHARSR"/>
</dbReference>
<dbReference type="InterPro" id="IPR011991">
    <property type="entry name" value="ArsR-like_HTH"/>
</dbReference>
<evidence type="ECO:0000313" key="3">
    <source>
        <dbReference type="Proteomes" id="UP000017837"/>
    </source>
</evidence>
<dbReference type="NCBIfam" id="NF033788">
    <property type="entry name" value="HTH_metalloreg"/>
    <property type="match status" value="1"/>
</dbReference>
<dbReference type="Pfam" id="PF01022">
    <property type="entry name" value="HTH_5"/>
    <property type="match status" value="1"/>
</dbReference>
<evidence type="ECO:0000259" key="1">
    <source>
        <dbReference type="PROSITE" id="PS50987"/>
    </source>
</evidence>
<dbReference type="eggNOG" id="COG0640">
    <property type="taxonomic scope" value="Bacteria"/>
</dbReference>
<dbReference type="SMART" id="SM00418">
    <property type="entry name" value="HTH_ARSR"/>
    <property type="match status" value="1"/>
</dbReference>
<sequence>MNEILEQTLAALADPNRRRVIELLCDQPYTAGELAREIGLSPAALSRHLRVLKSIGMIAEVPLYSDARLRAYALRPQPMADLKTWVTNNEERWTRQMETLARRATSGS</sequence>
<dbReference type="OrthoDB" id="9790747at2"/>
<reference evidence="2 3" key="1">
    <citation type="journal article" date="2014" name="Nature">
        <title>Sequential evolution of bacterial morphology by co-option of a developmental regulator.</title>
        <authorList>
            <person name="Jiang C."/>
            <person name="Brown P.J."/>
            <person name="Ducret A."/>
            <person name="Brun Y.V."/>
        </authorList>
    </citation>
    <scope>NUCLEOTIDE SEQUENCE [LARGE SCALE GENOMIC DNA]</scope>
    <source>
        <strain evidence="2 3">DSM 16100</strain>
    </source>
</reference>
<dbReference type="STRING" id="1121022.GCA_000376105_00512"/>
<dbReference type="EMBL" id="AWGB01000004">
    <property type="protein sequence ID" value="ESQ94223.1"/>
    <property type="molecule type" value="Genomic_DNA"/>
</dbReference>
<dbReference type="PATRIC" id="fig|1121022.4.peg.311"/>
<gene>
    <name evidence="2" type="ORF">ABENE_01565</name>
</gene>
<dbReference type="RefSeq" id="WP_018080182.1">
    <property type="nucleotide sequence ID" value="NZ_AQWM01000001.1"/>
</dbReference>
<evidence type="ECO:0000313" key="2">
    <source>
        <dbReference type="EMBL" id="ESQ94223.1"/>
    </source>
</evidence>
<dbReference type="PANTHER" id="PTHR38600">
    <property type="entry name" value="TRANSCRIPTIONAL REGULATORY PROTEIN"/>
    <property type="match status" value="1"/>
</dbReference>